<dbReference type="InterPro" id="IPR043128">
    <property type="entry name" value="Rev_trsase/Diguanyl_cyclase"/>
</dbReference>
<reference evidence="1" key="2">
    <citation type="submission" date="2022-01" db="EMBL/GenBank/DDBJ databases">
        <authorList>
            <person name="Yamashiro T."/>
            <person name="Shiraishi A."/>
            <person name="Satake H."/>
            <person name="Nakayama K."/>
        </authorList>
    </citation>
    <scope>NUCLEOTIDE SEQUENCE</scope>
</reference>
<proteinExistence type="predicted"/>
<evidence type="ECO:0000313" key="1">
    <source>
        <dbReference type="EMBL" id="GJT73932.1"/>
    </source>
</evidence>
<name>A0ABQ5GG37_9ASTR</name>
<keyword evidence="2" id="KW-1185">Reference proteome</keyword>
<protein>
    <recommendedName>
        <fullName evidence="3">Reverse transcriptase domain-containing protein</fullName>
    </recommendedName>
</protein>
<dbReference type="CDD" id="cd01647">
    <property type="entry name" value="RT_LTR"/>
    <property type="match status" value="1"/>
</dbReference>
<dbReference type="Proteomes" id="UP001151760">
    <property type="component" value="Unassembled WGS sequence"/>
</dbReference>
<dbReference type="PANTHER" id="PTHR24559">
    <property type="entry name" value="TRANSPOSON TY3-I GAG-POL POLYPROTEIN"/>
    <property type="match status" value="1"/>
</dbReference>
<evidence type="ECO:0000313" key="2">
    <source>
        <dbReference type="Proteomes" id="UP001151760"/>
    </source>
</evidence>
<dbReference type="Gene3D" id="3.30.70.270">
    <property type="match status" value="1"/>
</dbReference>
<dbReference type="PANTHER" id="PTHR24559:SF444">
    <property type="entry name" value="REVERSE TRANSCRIPTASE DOMAIN-CONTAINING PROTEIN"/>
    <property type="match status" value="1"/>
</dbReference>
<dbReference type="EMBL" id="BQNB010018396">
    <property type="protein sequence ID" value="GJT73932.1"/>
    <property type="molecule type" value="Genomic_DNA"/>
</dbReference>
<evidence type="ECO:0008006" key="3">
    <source>
        <dbReference type="Google" id="ProtNLM"/>
    </source>
</evidence>
<dbReference type="SUPFAM" id="SSF56672">
    <property type="entry name" value="DNA/RNA polymerases"/>
    <property type="match status" value="1"/>
</dbReference>
<dbReference type="InterPro" id="IPR053134">
    <property type="entry name" value="RNA-dir_DNA_polymerase"/>
</dbReference>
<reference evidence="1" key="1">
    <citation type="journal article" date="2022" name="Int. J. Mol. Sci.">
        <title>Draft Genome of Tanacetum Coccineum: Genomic Comparison of Closely Related Tanacetum-Family Plants.</title>
        <authorList>
            <person name="Yamashiro T."/>
            <person name="Shiraishi A."/>
            <person name="Nakayama K."/>
            <person name="Satake H."/>
        </authorList>
    </citation>
    <scope>NUCLEOTIDE SEQUENCE</scope>
</reference>
<dbReference type="InterPro" id="IPR043502">
    <property type="entry name" value="DNA/RNA_pol_sf"/>
</dbReference>
<accession>A0ABQ5GG37</accession>
<gene>
    <name evidence="1" type="ORF">Tco_1033218</name>
</gene>
<sequence length="589" mass="67086">MAENCSRSTEGYEDAIVVPEIEAANFEIKHGLLTLVQNKQFFGHDKEDPHAHIRSASRQADITNSSTRSRIKTVGKVVLPAVVPLNIVICRLRLATITSNIQNTLSKAAAAIQTRKFRYSTPRWQTNQTPVFLPCKHNNKPKSNRWEPETKTVGMAYNQVNPTDPGSTKAPNVQPRLINTQISKLQSFKLRVCQKLILRRYVRANDAVHWKAITPEAVFHMMDLKFTAAVGEVETRNDNAGMWIPRMTFFFLKLSEKVGPWVSPVHCCTKKSGFTVVENEQNELIPTRLVTGWRVCIDYRKLNEATRKDHFPLPFMDQMLERLAGNEYYCFLDAASSPFGLCNAPGTFQRCMMAIFHDMIEKTMEVFMDDFSVFGSLSLNGLTPFGKRLLKRCDDTNLALNWVEKPFHGYGRNCSWTQNLQVGRDYSDGFYAPSSVRLDVVDTERDENPCYYTVLSITIKNPHKNELDPKEINEKFPLETLSSIAALNSSTPWFADIANYHAGNFVIKGMSTQQKRKFFKDVKHYFWEDPFLFKICADQVIRRCVFGKEAHDILMACHNGPTGGHLTGTNIHTQRKSLDSGFFLANNLQ</sequence>
<organism evidence="1 2">
    <name type="scientific">Tanacetum coccineum</name>
    <dbReference type="NCBI Taxonomy" id="301880"/>
    <lineage>
        <taxon>Eukaryota</taxon>
        <taxon>Viridiplantae</taxon>
        <taxon>Streptophyta</taxon>
        <taxon>Embryophyta</taxon>
        <taxon>Tracheophyta</taxon>
        <taxon>Spermatophyta</taxon>
        <taxon>Magnoliopsida</taxon>
        <taxon>eudicotyledons</taxon>
        <taxon>Gunneridae</taxon>
        <taxon>Pentapetalae</taxon>
        <taxon>asterids</taxon>
        <taxon>campanulids</taxon>
        <taxon>Asterales</taxon>
        <taxon>Asteraceae</taxon>
        <taxon>Asteroideae</taxon>
        <taxon>Anthemideae</taxon>
        <taxon>Anthemidinae</taxon>
        <taxon>Tanacetum</taxon>
    </lineage>
</organism>
<comment type="caution">
    <text evidence="1">The sequence shown here is derived from an EMBL/GenBank/DDBJ whole genome shotgun (WGS) entry which is preliminary data.</text>
</comment>